<dbReference type="EMBL" id="AP028911">
    <property type="protein sequence ID" value="BES92274.1"/>
    <property type="molecule type" value="Genomic_DNA"/>
</dbReference>
<dbReference type="InterPro" id="IPR058912">
    <property type="entry name" value="HTH_animal"/>
</dbReference>
<reference evidence="2 3" key="1">
    <citation type="submission" date="2023-09" db="EMBL/GenBank/DDBJ databases">
        <title>Nesidiocoris tenuis whole genome shotgun sequence.</title>
        <authorList>
            <person name="Shibata T."/>
            <person name="Shimoda M."/>
            <person name="Kobayashi T."/>
            <person name="Uehara T."/>
        </authorList>
    </citation>
    <scope>NUCLEOTIDE SEQUENCE [LARGE SCALE GENOMIC DNA]</scope>
    <source>
        <strain evidence="2 3">Japan</strain>
    </source>
</reference>
<accession>A0ABN7AJ53</accession>
<evidence type="ECO:0000313" key="2">
    <source>
        <dbReference type="EMBL" id="BES92274.1"/>
    </source>
</evidence>
<organism evidence="2 3">
    <name type="scientific">Nesidiocoris tenuis</name>
    <dbReference type="NCBI Taxonomy" id="355587"/>
    <lineage>
        <taxon>Eukaryota</taxon>
        <taxon>Metazoa</taxon>
        <taxon>Ecdysozoa</taxon>
        <taxon>Arthropoda</taxon>
        <taxon>Hexapoda</taxon>
        <taxon>Insecta</taxon>
        <taxon>Pterygota</taxon>
        <taxon>Neoptera</taxon>
        <taxon>Paraneoptera</taxon>
        <taxon>Hemiptera</taxon>
        <taxon>Heteroptera</taxon>
        <taxon>Panheteroptera</taxon>
        <taxon>Cimicomorpha</taxon>
        <taxon>Miridae</taxon>
        <taxon>Dicyphina</taxon>
        <taxon>Nesidiocoris</taxon>
    </lineage>
</organism>
<gene>
    <name evidence="2" type="ORF">NTJ_05082</name>
</gene>
<dbReference type="PANTHER" id="PTHR21301:SF10">
    <property type="entry name" value="REVERSE TRANSCRIPTASE DOMAIN-CONTAINING PROTEIN"/>
    <property type="match status" value="1"/>
</dbReference>
<dbReference type="PANTHER" id="PTHR21301">
    <property type="entry name" value="REVERSE TRANSCRIPTASE"/>
    <property type="match status" value="1"/>
</dbReference>
<evidence type="ECO:0000259" key="1">
    <source>
        <dbReference type="Pfam" id="PF26215"/>
    </source>
</evidence>
<dbReference type="Proteomes" id="UP001307889">
    <property type="component" value="Chromosome 3"/>
</dbReference>
<dbReference type="Pfam" id="PF26215">
    <property type="entry name" value="HTH_animal"/>
    <property type="match status" value="1"/>
</dbReference>
<sequence length="199" mass="23136">MQGYFQVDDRFIRQLSGVAMGGVLSSDVAGLVLVDLLNWAMPQLSFQPRIIKRYVDDLFLILPRTQVDDTLAIFNSYHVNLRFTCKYEVDGRLPFLDLLVIRESSGSISTNWYRKPSASDRCLDFRSVHAYSMKIACAKELVNRSLRLSSAQYREENKARVCEMRKWLPEVPCHQTDKRLVTRVHYVWVKKDRSTIRLG</sequence>
<feature type="domain" description="Helix-turn-helix" evidence="1">
    <location>
        <begin position="121"/>
        <end position="160"/>
    </location>
</feature>
<proteinExistence type="predicted"/>
<keyword evidence="3" id="KW-1185">Reference proteome</keyword>
<name>A0ABN7AJ53_9HEMI</name>
<evidence type="ECO:0000313" key="3">
    <source>
        <dbReference type="Proteomes" id="UP001307889"/>
    </source>
</evidence>
<protein>
    <submittedName>
        <fullName evidence="2">Retrotransposon protein</fullName>
    </submittedName>
</protein>